<feature type="domain" description="Alpha galactosidase C-terminal" evidence="8">
    <location>
        <begin position="277"/>
        <end position="328"/>
    </location>
</feature>
<keyword evidence="10" id="KW-1185">Reference proteome</keyword>
<keyword evidence="7" id="KW-1015">Disulfide bond</keyword>
<evidence type="ECO:0000259" key="8">
    <source>
        <dbReference type="Pfam" id="PF17801"/>
    </source>
</evidence>
<dbReference type="PANTHER" id="PTHR11452:SF85">
    <property type="entry name" value="ALPHA-GALACTOSIDASE"/>
    <property type="match status" value="1"/>
</dbReference>
<gene>
    <name evidence="9" type="ORF">RJ641_003583</name>
</gene>
<comment type="catalytic activity">
    <reaction evidence="1 7">
        <text>Hydrolysis of terminal, non-reducing alpha-D-galactose residues in alpha-D-galactosides, including galactose oligosaccharides, galactomannans and galactolipids.</text>
        <dbReference type="EC" id="3.2.1.22"/>
    </reaction>
</comment>
<dbReference type="InterPro" id="IPR013785">
    <property type="entry name" value="Aldolase_TIM"/>
</dbReference>
<dbReference type="InterPro" id="IPR041233">
    <property type="entry name" value="Melibiase_C"/>
</dbReference>
<dbReference type="Gene3D" id="3.20.20.70">
    <property type="entry name" value="Aldolase class I"/>
    <property type="match status" value="1"/>
</dbReference>
<evidence type="ECO:0000256" key="1">
    <source>
        <dbReference type="ARBA" id="ARBA00001255"/>
    </source>
</evidence>
<dbReference type="AlphaFoldDB" id="A0AAN8VD06"/>
<dbReference type="SUPFAM" id="SSF51445">
    <property type="entry name" value="(Trans)glycosidases"/>
    <property type="match status" value="1"/>
</dbReference>
<dbReference type="PANTHER" id="PTHR11452">
    <property type="entry name" value="ALPHA-GALACTOSIDASE/ALPHA-N-ACETYLGALACTOSAMINIDASE"/>
    <property type="match status" value="1"/>
</dbReference>
<evidence type="ECO:0000256" key="6">
    <source>
        <dbReference type="ARBA" id="ARBA00023295"/>
    </source>
</evidence>
<dbReference type="Pfam" id="PF17801">
    <property type="entry name" value="Melibiase_C"/>
    <property type="match status" value="1"/>
</dbReference>
<protein>
    <recommendedName>
        <fullName evidence="3 7">Alpha-galactosidase</fullName>
        <ecNumber evidence="3 7">3.2.1.22</ecNumber>
    </recommendedName>
    <alternativeName>
        <fullName evidence="7">Melibiase</fullName>
    </alternativeName>
</protein>
<evidence type="ECO:0000256" key="5">
    <source>
        <dbReference type="ARBA" id="ARBA00022801"/>
    </source>
</evidence>
<evidence type="ECO:0000256" key="7">
    <source>
        <dbReference type="RuleBase" id="RU361168"/>
    </source>
</evidence>
<keyword evidence="5 7" id="KW-0378">Hydrolase</keyword>
<dbReference type="InterPro" id="IPR000111">
    <property type="entry name" value="Glyco_hydro_27/36_CS"/>
</dbReference>
<proteinExistence type="inferred from homology"/>
<accession>A0AAN8VD06</accession>
<dbReference type="Pfam" id="PF16499">
    <property type="entry name" value="Melibiase_2"/>
    <property type="match status" value="1"/>
</dbReference>
<dbReference type="GO" id="GO:0005975">
    <property type="term" value="P:carbohydrate metabolic process"/>
    <property type="evidence" value="ECO:0007669"/>
    <property type="project" value="InterPro"/>
</dbReference>
<dbReference type="InterPro" id="IPR013780">
    <property type="entry name" value="Glyco_hydro_b"/>
</dbReference>
<dbReference type="EC" id="3.2.1.22" evidence="3 7"/>
<dbReference type="PROSITE" id="PS00512">
    <property type="entry name" value="ALPHA_GALACTOSIDASE"/>
    <property type="match status" value="1"/>
</dbReference>
<comment type="similarity">
    <text evidence="2 7">Belongs to the glycosyl hydrolase 27 family.</text>
</comment>
<dbReference type="EMBL" id="JBAMMX010000011">
    <property type="protein sequence ID" value="KAK6931790.1"/>
    <property type="molecule type" value="Genomic_DNA"/>
</dbReference>
<comment type="caution">
    <text evidence="9">The sequence shown here is derived from an EMBL/GenBank/DDBJ whole genome shotgun (WGS) entry which is preliminary data.</text>
</comment>
<dbReference type="InterPro" id="IPR017853">
    <property type="entry name" value="GH"/>
</dbReference>
<dbReference type="PRINTS" id="PR00740">
    <property type="entry name" value="GLHYDRLASE27"/>
</dbReference>
<dbReference type="Proteomes" id="UP001370490">
    <property type="component" value="Unassembled WGS sequence"/>
</dbReference>
<dbReference type="GO" id="GO:0004557">
    <property type="term" value="F:alpha-galactosidase activity"/>
    <property type="evidence" value="ECO:0007669"/>
    <property type="project" value="UniProtKB-EC"/>
</dbReference>
<keyword evidence="4" id="KW-0732">Signal</keyword>
<dbReference type="SUPFAM" id="SSF51011">
    <property type="entry name" value="Glycosyl hydrolase domain"/>
    <property type="match status" value="1"/>
</dbReference>
<reference evidence="9 10" key="1">
    <citation type="submission" date="2023-12" db="EMBL/GenBank/DDBJ databases">
        <title>A high-quality genome assembly for Dillenia turbinata (Dilleniales).</title>
        <authorList>
            <person name="Chanderbali A."/>
        </authorList>
    </citation>
    <scope>NUCLEOTIDE SEQUENCE [LARGE SCALE GENOMIC DNA]</scope>
    <source>
        <strain evidence="9">LSX21</strain>
        <tissue evidence="9">Leaf</tissue>
    </source>
</reference>
<dbReference type="FunFam" id="3.20.20.70:FF:000197">
    <property type="entry name" value="Alpha-galactosidase"/>
    <property type="match status" value="1"/>
</dbReference>
<dbReference type="CDD" id="cd14792">
    <property type="entry name" value="GH27"/>
    <property type="match status" value="1"/>
</dbReference>
<name>A0AAN8VD06_9MAGN</name>
<sequence>MSRCAAYTVFCFVLIYISASSWIYTFCSTVSASASSVDRMGARKRNFFYYNYNGLALTPPMGWNSWNFFKCNINETVIKETADALISTGLANLGYQYVNIDDCWADWDRDSQGYLVANKSTFPSGIKALADYVHSKGLKLGIYADSGFRTCSGRMPGSLGLEEQDAVTFASWGIDYLKYDNCYNNETRPADRYLKMSRALRKTGRPIHFSMCEWGDMNPASWGADISNSWRTTDDIFDTWESMLHIADLNEVYADYAKPGGWNDPLGVQAKKVRREGRREIWAGPLSKGRMVVLFVNRRSRRLTLAAHWNDVGFKSNNQEAEARDVWESLPLMED</sequence>
<evidence type="ECO:0000313" key="9">
    <source>
        <dbReference type="EMBL" id="KAK6931790.1"/>
    </source>
</evidence>
<evidence type="ECO:0000256" key="2">
    <source>
        <dbReference type="ARBA" id="ARBA00009743"/>
    </source>
</evidence>
<evidence type="ECO:0000256" key="3">
    <source>
        <dbReference type="ARBA" id="ARBA00012755"/>
    </source>
</evidence>
<evidence type="ECO:0000256" key="4">
    <source>
        <dbReference type="ARBA" id="ARBA00022729"/>
    </source>
</evidence>
<organism evidence="9 10">
    <name type="scientific">Dillenia turbinata</name>
    <dbReference type="NCBI Taxonomy" id="194707"/>
    <lineage>
        <taxon>Eukaryota</taxon>
        <taxon>Viridiplantae</taxon>
        <taxon>Streptophyta</taxon>
        <taxon>Embryophyta</taxon>
        <taxon>Tracheophyta</taxon>
        <taxon>Spermatophyta</taxon>
        <taxon>Magnoliopsida</taxon>
        <taxon>eudicotyledons</taxon>
        <taxon>Gunneridae</taxon>
        <taxon>Pentapetalae</taxon>
        <taxon>Dilleniales</taxon>
        <taxon>Dilleniaceae</taxon>
        <taxon>Dillenia</taxon>
    </lineage>
</organism>
<keyword evidence="6 7" id="KW-0326">Glycosidase</keyword>
<dbReference type="InterPro" id="IPR002241">
    <property type="entry name" value="Glyco_hydro_27"/>
</dbReference>
<dbReference type="GO" id="GO:0009505">
    <property type="term" value="C:plant-type cell wall"/>
    <property type="evidence" value="ECO:0007669"/>
    <property type="project" value="TreeGrafter"/>
</dbReference>
<evidence type="ECO:0000313" key="10">
    <source>
        <dbReference type="Proteomes" id="UP001370490"/>
    </source>
</evidence>
<dbReference type="Gene3D" id="2.60.40.1180">
    <property type="entry name" value="Golgi alpha-mannosidase II"/>
    <property type="match status" value="1"/>
</dbReference>